<evidence type="ECO:0000259" key="1">
    <source>
        <dbReference type="Pfam" id="PF01243"/>
    </source>
</evidence>
<sequence length="320" mass="34249">MATPDAGWTKAESPFHSASLQIQAQLGMGDKMALIGQRTIRSFLPQQHQDFYPQLPFLMVGSVDAAGQPWASILAAPPGFVTARDETHLAVQAWPVAGDPLGQHLAVGAHIGVLGIELPTRRRNRLNGQVAALTGEGWVIAIDQAFGNCPKYIQSRDSVFLAPEEHKPGAPVWLDKLDAAARALIAKADTLFIATSCLVAPAAERPWQGVDISHRGGAPGFVTQNDAGGLTLPDYMGNFHFRTLGNLQLEPRAGLIFIDFATGDLLQVSVTTSMVWDGPRLAQFAGAQRLVDMQVTGALRLPGALPLRFSAPQYSPVLPV</sequence>
<dbReference type="PANTHER" id="PTHR42815">
    <property type="entry name" value="FAD-BINDING, PUTATIVE (AFU_ORTHOLOGUE AFUA_6G07600)-RELATED"/>
    <property type="match status" value="1"/>
</dbReference>
<dbReference type="Pfam" id="PF01243">
    <property type="entry name" value="PNPOx_N"/>
    <property type="match status" value="1"/>
</dbReference>
<evidence type="ECO:0000313" key="2">
    <source>
        <dbReference type="EMBL" id="MBB5189779.1"/>
    </source>
</evidence>
<dbReference type="InterPro" id="IPR011576">
    <property type="entry name" value="Pyridox_Oxase_N"/>
</dbReference>
<organism evidence="2 3">
    <name type="scientific">Silvimonas terrae</name>
    <dbReference type="NCBI Taxonomy" id="300266"/>
    <lineage>
        <taxon>Bacteria</taxon>
        <taxon>Pseudomonadati</taxon>
        <taxon>Pseudomonadota</taxon>
        <taxon>Betaproteobacteria</taxon>
        <taxon>Neisseriales</taxon>
        <taxon>Chitinibacteraceae</taxon>
        <taxon>Silvimonas</taxon>
    </lineage>
</organism>
<evidence type="ECO:0000313" key="3">
    <source>
        <dbReference type="Proteomes" id="UP000543030"/>
    </source>
</evidence>
<protein>
    <recommendedName>
        <fullName evidence="1">Pyridoxamine 5'-phosphate oxidase N-terminal domain-containing protein</fullName>
    </recommendedName>
</protein>
<accession>A0A840R8U4</accession>
<comment type="caution">
    <text evidence="2">The sequence shown here is derived from an EMBL/GenBank/DDBJ whole genome shotgun (WGS) entry which is preliminary data.</text>
</comment>
<dbReference type="Proteomes" id="UP000543030">
    <property type="component" value="Unassembled WGS sequence"/>
</dbReference>
<gene>
    <name evidence="2" type="ORF">HNQ50_000489</name>
</gene>
<dbReference type="PANTHER" id="PTHR42815:SF2">
    <property type="entry name" value="FAD-BINDING, PUTATIVE (AFU_ORTHOLOGUE AFUA_6G07600)-RELATED"/>
    <property type="match status" value="1"/>
</dbReference>
<proteinExistence type="predicted"/>
<name>A0A840R8U4_9NEIS</name>
<dbReference type="SUPFAM" id="SSF50475">
    <property type="entry name" value="FMN-binding split barrel"/>
    <property type="match status" value="1"/>
</dbReference>
<reference evidence="2 3" key="1">
    <citation type="submission" date="2020-08" db="EMBL/GenBank/DDBJ databases">
        <title>Genomic Encyclopedia of Type Strains, Phase IV (KMG-IV): sequencing the most valuable type-strain genomes for metagenomic binning, comparative biology and taxonomic classification.</title>
        <authorList>
            <person name="Goeker M."/>
        </authorList>
    </citation>
    <scope>NUCLEOTIDE SEQUENCE [LARGE SCALE GENOMIC DNA]</scope>
    <source>
        <strain evidence="2 3">DSM 18233</strain>
    </source>
</reference>
<dbReference type="InterPro" id="IPR012349">
    <property type="entry name" value="Split_barrel_FMN-bd"/>
</dbReference>
<dbReference type="Gene3D" id="2.30.110.10">
    <property type="entry name" value="Electron Transport, Fmn-binding Protein, Chain A"/>
    <property type="match status" value="2"/>
</dbReference>
<dbReference type="AlphaFoldDB" id="A0A840R8U4"/>
<dbReference type="EMBL" id="JACHHN010000001">
    <property type="protein sequence ID" value="MBB5189779.1"/>
    <property type="molecule type" value="Genomic_DNA"/>
</dbReference>
<feature type="domain" description="Pyridoxamine 5'-phosphate oxidase N-terminal" evidence="1">
    <location>
        <begin position="44"/>
        <end position="135"/>
    </location>
</feature>
<keyword evidence="3" id="KW-1185">Reference proteome</keyword>
<dbReference type="RefSeq" id="WP_221302955.1">
    <property type="nucleotide sequence ID" value="NZ_JACHHN010000001.1"/>
</dbReference>